<keyword evidence="4" id="KW-1185">Reference proteome</keyword>
<reference evidence="3 4" key="1">
    <citation type="submission" date="2020-11" db="EMBL/GenBank/DDBJ databases">
        <title>Insectihabitans protaetiae gen. nov. sp. nov. and Insectihabitans allomyrinae sp. nov., isolated from larvae of Protaetia brevitarsis seulensis and Allomyrina dichotoma, respectively.</title>
        <authorList>
            <person name="Lee S.D."/>
            <person name="Byeon Y.-S."/>
            <person name="Kim S.-M."/>
            <person name="Yang H.L."/>
            <person name="Kim I.S."/>
        </authorList>
    </citation>
    <scope>NUCLEOTIDE SEQUENCE [LARGE SCALE GENOMIC DNA]</scope>
    <source>
        <strain evidence="3 4">BWR-B9</strain>
    </source>
</reference>
<dbReference type="SMART" id="SM00862">
    <property type="entry name" value="Trans_reg_C"/>
    <property type="match status" value="1"/>
</dbReference>
<evidence type="ECO:0000256" key="1">
    <source>
        <dbReference type="ARBA" id="ARBA00023125"/>
    </source>
</evidence>
<protein>
    <submittedName>
        <fullName evidence="3">Helix-turn-helix domain-containing protein</fullName>
    </submittedName>
</protein>
<sequence>MINANTPLFDTVIYKQELDIFGYVIDRRFYVNLNNGVIVRIADKNGHDFGVLKLRPTMMRLLTYLVLNVNANNSVVTHDDILTNVWENYGLVATNQRMAYVINQLNTKLSELGISEQLIKNIHGQGYGLSHIYVSILYGKSE</sequence>
<dbReference type="Pfam" id="PF00486">
    <property type="entry name" value="Trans_reg_C"/>
    <property type="match status" value="1"/>
</dbReference>
<keyword evidence="1" id="KW-0238">DNA-binding</keyword>
<comment type="caution">
    <text evidence="3">The sequence shown here is derived from an EMBL/GenBank/DDBJ whole genome shotgun (WGS) entry which is preliminary data.</text>
</comment>
<evidence type="ECO:0000313" key="3">
    <source>
        <dbReference type="EMBL" id="MBK5144200.1"/>
    </source>
</evidence>
<dbReference type="EMBL" id="JADRCR010000005">
    <property type="protein sequence ID" value="MBK5144200.1"/>
    <property type="molecule type" value="Genomic_DNA"/>
</dbReference>
<feature type="domain" description="OmpR/PhoB-type" evidence="2">
    <location>
        <begin position="50"/>
        <end position="129"/>
    </location>
</feature>
<evidence type="ECO:0000259" key="2">
    <source>
        <dbReference type="SMART" id="SM00862"/>
    </source>
</evidence>
<accession>A0ABS1IR16</accession>
<gene>
    <name evidence="3" type="ORF">I2494_10805</name>
</gene>
<organism evidence="3 4">
    <name type="scientific">Limnobaculum allomyrinae</name>
    <dbReference type="NCBI Taxonomy" id="2791986"/>
    <lineage>
        <taxon>Bacteria</taxon>
        <taxon>Pseudomonadati</taxon>
        <taxon>Pseudomonadota</taxon>
        <taxon>Gammaproteobacteria</taxon>
        <taxon>Enterobacterales</taxon>
        <taxon>Budviciaceae</taxon>
        <taxon>Limnobaculum</taxon>
    </lineage>
</organism>
<dbReference type="Proteomes" id="UP001296921">
    <property type="component" value="Unassembled WGS sequence"/>
</dbReference>
<dbReference type="InterPro" id="IPR001867">
    <property type="entry name" value="OmpR/PhoB-type_DNA-bd"/>
</dbReference>
<name>A0ABS1IR16_9GAMM</name>
<dbReference type="RefSeq" id="WP_218466990.1">
    <property type="nucleotide sequence ID" value="NZ_JADRCR010000005.1"/>
</dbReference>
<evidence type="ECO:0000313" key="4">
    <source>
        <dbReference type="Proteomes" id="UP001296921"/>
    </source>
</evidence>
<proteinExistence type="predicted"/>